<dbReference type="AlphaFoldDB" id="A0AAU7DN93"/>
<dbReference type="InterPro" id="IPR051158">
    <property type="entry name" value="Metallophosphoesterase_sf"/>
</dbReference>
<evidence type="ECO:0000256" key="3">
    <source>
        <dbReference type="SAM" id="Phobius"/>
    </source>
</evidence>
<gene>
    <name evidence="5" type="ORF">P8935_08635</name>
</gene>
<keyword evidence="3" id="KW-0472">Membrane</keyword>
<feature type="transmembrane region" description="Helical" evidence="3">
    <location>
        <begin position="7"/>
        <end position="24"/>
    </location>
</feature>
<accession>A0AAU7DN93</accession>
<feature type="transmembrane region" description="Helical" evidence="3">
    <location>
        <begin position="113"/>
        <end position="132"/>
    </location>
</feature>
<proteinExistence type="predicted"/>
<evidence type="ECO:0000256" key="1">
    <source>
        <dbReference type="ARBA" id="ARBA00022723"/>
    </source>
</evidence>
<dbReference type="Gene3D" id="3.60.21.10">
    <property type="match status" value="1"/>
</dbReference>
<dbReference type="InterPro" id="IPR029052">
    <property type="entry name" value="Metallo-depent_PP-like"/>
</dbReference>
<dbReference type="GO" id="GO:0046872">
    <property type="term" value="F:metal ion binding"/>
    <property type="evidence" value="ECO:0007669"/>
    <property type="project" value="UniProtKB-KW"/>
</dbReference>
<sequence length="373" mass="41162">MKARPLIAIVIVQSFLCLAHWFMYRTWVDFWQPMTPSAARILQVAFGVLSFIFVSASLLSFRFFNPAVRLFYRVAALWVGVANFLFVGAWIAWLADLVLRFTVSTTTRISDRPYIAGSLLILAIATAIYGLVNARAIRVRRVTVELPNLPQSWRGRQALLVSDVHLGHVNQVGFARRIAAMARELNPATIFLAGDVFDGSKIDAHRWVAPLLELKPALGVFFAGGNHEEFGGAAHFEDALRAGGIRVLHNECADVDGLRVAGIPYGHTVPTQMHKFLEGLKLQEGQASILLNHVPNRLPLAEHAGISLQLSGHTHGGGQMFPFNFITRRAFGKFTYGLQRFGKMQVYTSSGAGTWGPPMRVGTTPEIVLLTFA</sequence>
<dbReference type="EMBL" id="CP121196">
    <property type="protein sequence ID" value="XBH19369.1"/>
    <property type="molecule type" value="Genomic_DNA"/>
</dbReference>
<protein>
    <submittedName>
        <fullName evidence="5">Metallophosphoesterase</fullName>
    </submittedName>
</protein>
<feature type="domain" description="Calcineurin-like phosphoesterase" evidence="4">
    <location>
        <begin position="159"/>
        <end position="316"/>
    </location>
</feature>
<dbReference type="CDD" id="cd07385">
    <property type="entry name" value="MPP_YkuE_C"/>
    <property type="match status" value="1"/>
</dbReference>
<dbReference type="RefSeq" id="WP_348264585.1">
    <property type="nucleotide sequence ID" value="NZ_CP121196.1"/>
</dbReference>
<keyword evidence="3" id="KW-0812">Transmembrane</keyword>
<dbReference type="Pfam" id="PF00149">
    <property type="entry name" value="Metallophos"/>
    <property type="match status" value="1"/>
</dbReference>
<evidence type="ECO:0000256" key="2">
    <source>
        <dbReference type="ARBA" id="ARBA00022801"/>
    </source>
</evidence>
<dbReference type="InterPro" id="IPR004843">
    <property type="entry name" value="Calcineurin-like_PHP"/>
</dbReference>
<dbReference type="GO" id="GO:0009245">
    <property type="term" value="P:lipid A biosynthetic process"/>
    <property type="evidence" value="ECO:0007669"/>
    <property type="project" value="TreeGrafter"/>
</dbReference>
<feature type="transmembrane region" description="Helical" evidence="3">
    <location>
        <begin position="71"/>
        <end position="93"/>
    </location>
</feature>
<keyword evidence="1" id="KW-0479">Metal-binding</keyword>
<feature type="transmembrane region" description="Helical" evidence="3">
    <location>
        <begin position="44"/>
        <end position="64"/>
    </location>
</feature>
<dbReference type="PANTHER" id="PTHR31302">
    <property type="entry name" value="TRANSMEMBRANE PROTEIN WITH METALLOPHOSPHOESTERASE DOMAIN-RELATED"/>
    <property type="match status" value="1"/>
</dbReference>
<organism evidence="5">
    <name type="scientific">Telmatobacter sp. DSM 110680</name>
    <dbReference type="NCBI Taxonomy" id="3036704"/>
    <lineage>
        <taxon>Bacteria</taxon>
        <taxon>Pseudomonadati</taxon>
        <taxon>Acidobacteriota</taxon>
        <taxon>Terriglobia</taxon>
        <taxon>Terriglobales</taxon>
        <taxon>Acidobacteriaceae</taxon>
        <taxon>Telmatobacter</taxon>
    </lineage>
</organism>
<evidence type="ECO:0000313" key="5">
    <source>
        <dbReference type="EMBL" id="XBH19369.1"/>
    </source>
</evidence>
<keyword evidence="3" id="KW-1133">Transmembrane helix</keyword>
<evidence type="ECO:0000259" key="4">
    <source>
        <dbReference type="Pfam" id="PF00149"/>
    </source>
</evidence>
<dbReference type="SUPFAM" id="SSF56300">
    <property type="entry name" value="Metallo-dependent phosphatases"/>
    <property type="match status" value="1"/>
</dbReference>
<reference evidence="5" key="1">
    <citation type="submission" date="2023-03" db="EMBL/GenBank/DDBJ databases">
        <title>Edaphobacter sp.</title>
        <authorList>
            <person name="Huber K.J."/>
            <person name="Papendorf J."/>
            <person name="Pilke C."/>
            <person name="Bunk B."/>
            <person name="Sproeer C."/>
            <person name="Pester M."/>
        </authorList>
    </citation>
    <scope>NUCLEOTIDE SEQUENCE</scope>
    <source>
        <strain evidence="5">DSM 110680</strain>
    </source>
</reference>
<name>A0AAU7DN93_9BACT</name>
<dbReference type="GO" id="GO:0016020">
    <property type="term" value="C:membrane"/>
    <property type="evidence" value="ECO:0007669"/>
    <property type="project" value="GOC"/>
</dbReference>
<dbReference type="GO" id="GO:0008758">
    <property type="term" value="F:UDP-2,3-diacylglucosamine hydrolase activity"/>
    <property type="evidence" value="ECO:0007669"/>
    <property type="project" value="TreeGrafter"/>
</dbReference>
<dbReference type="PANTHER" id="PTHR31302:SF31">
    <property type="entry name" value="PHOSPHODIESTERASE YAEI"/>
    <property type="match status" value="1"/>
</dbReference>
<keyword evidence="2" id="KW-0378">Hydrolase</keyword>